<evidence type="ECO:0000313" key="4">
    <source>
        <dbReference type="Proteomes" id="UP000182360"/>
    </source>
</evidence>
<name>A0A1H9GP03_9SPIR</name>
<sequence length="311" mass="35140">MKKVLISIIGLLSVIMFTACKDPSFERLTEAQKYYNQNFGDKKFIMPELDENGDPIITDAILDSYYNNHSNCMIFDQFWPDDAEHSTIGLKIEGFYYNFQLSEIEFSDGKLKISLVKTSEVFESGDYCYGGTVYLDGPAYLEILSNNEEYMLIKVSCSWYYECNNPIESKQYAGLYVYAYPKQYTPEDNNNNDSDDNNENNDGEDNISMYNGTYSFTKALPPQMNGSITLIGGNWTYSGDKTSPAASCGTYSVSNNKLTMKWNASGVVFSETFVITNDGPKSTWKSENTGTSTFFTMLFGVLSLNMEFTKS</sequence>
<accession>A0A1H9GP03</accession>
<dbReference type="OrthoDB" id="10019136at2"/>
<organism evidence="3 4">
    <name type="scientific">Treponema bryantii</name>
    <dbReference type="NCBI Taxonomy" id="163"/>
    <lineage>
        <taxon>Bacteria</taxon>
        <taxon>Pseudomonadati</taxon>
        <taxon>Spirochaetota</taxon>
        <taxon>Spirochaetia</taxon>
        <taxon>Spirochaetales</taxon>
        <taxon>Treponemataceae</taxon>
        <taxon>Treponema</taxon>
    </lineage>
</organism>
<evidence type="ECO:0000313" key="3">
    <source>
        <dbReference type="EMBL" id="SEQ51816.1"/>
    </source>
</evidence>
<dbReference type="AlphaFoldDB" id="A0A1H9GP03"/>
<dbReference type="EMBL" id="FOFU01000005">
    <property type="protein sequence ID" value="SEQ51816.1"/>
    <property type="molecule type" value="Genomic_DNA"/>
</dbReference>
<gene>
    <name evidence="3" type="ORF">SAMN04487977_10581</name>
</gene>
<feature type="compositionally biased region" description="Acidic residues" evidence="1">
    <location>
        <begin position="193"/>
        <end position="205"/>
    </location>
</feature>
<keyword evidence="2" id="KW-0732">Signal</keyword>
<protein>
    <recommendedName>
        <fullName evidence="5">Lipoprotein</fullName>
    </recommendedName>
</protein>
<evidence type="ECO:0000256" key="2">
    <source>
        <dbReference type="SAM" id="SignalP"/>
    </source>
</evidence>
<feature type="signal peptide" evidence="2">
    <location>
        <begin position="1"/>
        <end position="21"/>
    </location>
</feature>
<feature type="region of interest" description="Disordered" evidence="1">
    <location>
        <begin position="186"/>
        <end position="205"/>
    </location>
</feature>
<reference evidence="3 4" key="1">
    <citation type="submission" date="2016-10" db="EMBL/GenBank/DDBJ databases">
        <authorList>
            <person name="de Groot N.N."/>
        </authorList>
    </citation>
    <scope>NUCLEOTIDE SEQUENCE [LARGE SCALE GENOMIC DNA]</scope>
    <source>
        <strain evidence="3 4">B25</strain>
    </source>
</reference>
<dbReference type="PROSITE" id="PS51257">
    <property type="entry name" value="PROKAR_LIPOPROTEIN"/>
    <property type="match status" value="1"/>
</dbReference>
<evidence type="ECO:0000256" key="1">
    <source>
        <dbReference type="SAM" id="MobiDB-lite"/>
    </source>
</evidence>
<feature type="chain" id="PRO_5010361069" description="Lipoprotein" evidence="2">
    <location>
        <begin position="22"/>
        <end position="311"/>
    </location>
</feature>
<dbReference type="Proteomes" id="UP000182360">
    <property type="component" value="Unassembled WGS sequence"/>
</dbReference>
<keyword evidence="4" id="KW-1185">Reference proteome</keyword>
<proteinExistence type="predicted"/>
<evidence type="ECO:0008006" key="5">
    <source>
        <dbReference type="Google" id="ProtNLM"/>
    </source>
</evidence>
<dbReference type="RefSeq" id="WP_074643771.1">
    <property type="nucleotide sequence ID" value="NZ_FOFU01000005.1"/>
</dbReference>